<evidence type="ECO:0000313" key="2">
    <source>
        <dbReference type="EMBL" id="KAK2557397.1"/>
    </source>
</evidence>
<reference evidence="2" key="2">
    <citation type="journal article" date="2023" name="Science">
        <title>Genomic signatures of disease resistance in endangered staghorn corals.</title>
        <authorList>
            <person name="Vollmer S.V."/>
            <person name="Selwyn J.D."/>
            <person name="Despard B.A."/>
            <person name="Roesel C.L."/>
        </authorList>
    </citation>
    <scope>NUCLEOTIDE SEQUENCE</scope>
    <source>
        <strain evidence="2">K2</strain>
    </source>
</reference>
<evidence type="ECO:0000313" key="3">
    <source>
        <dbReference type="Proteomes" id="UP001249851"/>
    </source>
</evidence>
<protein>
    <submittedName>
        <fullName evidence="2">Secreted acidic protein 1A</fullName>
    </submittedName>
</protein>
<keyword evidence="1" id="KW-0732">Signal</keyword>
<sequence>MARHLLLVVFFACLLQSFWGLPLPLKNGELKLRARHNRVHSLTFCLENAIVDGDGTSVVTTKEDASTIFERDPNPANQVSAMVTGVILDENGKNIYQK</sequence>
<dbReference type="EMBL" id="JARQWQ010000050">
    <property type="protein sequence ID" value="KAK2557397.1"/>
    <property type="molecule type" value="Genomic_DNA"/>
</dbReference>
<reference evidence="2" key="1">
    <citation type="journal article" date="2023" name="G3 (Bethesda)">
        <title>Whole genome assembly and annotation of the endangered Caribbean coral Acropora cervicornis.</title>
        <authorList>
            <person name="Selwyn J.D."/>
            <person name="Vollmer S.V."/>
        </authorList>
    </citation>
    <scope>NUCLEOTIDE SEQUENCE</scope>
    <source>
        <strain evidence="2">K2</strain>
    </source>
</reference>
<proteinExistence type="predicted"/>
<feature type="signal peptide" evidence="1">
    <location>
        <begin position="1"/>
        <end position="20"/>
    </location>
</feature>
<organism evidence="2 3">
    <name type="scientific">Acropora cervicornis</name>
    <name type="common">Staghorn coral</name>
    <dbReference type="NCBI Taxonomy" id="6130"/>
    <lineage>
        <taxon>Eukaryota</taxon>
        <taxon>Metazoa</taxon>
        <taxon>Cnidaria</taxon>
        <taxon>Anthozoa</taxon>
        <taxon>Hexacorallia</taxon>
        <taxon>Scleractinia</taxon>
        <taxon>Astrocoeniina</taxon>
        <taxon>Acroporidae</taxon>
        <taxon>Acropora</taxon>
    </lineage>
</organism>
<evidence type="ECO:0000256" key="1">
    <source>
        <dbReference type="SAM" id="SignalP"/>
    </source>
</evidence>
<gene>
    <name evidence="2" type="ORF">P5673_020513</name>
</gene>
<dbReference type="AlphaFoldDB" id="A0AAD9Q9S5"/>
<keyword evidence="3" id="KW-1185">Reference proteome</keyword>
<accession>A0AAD9Q9S5</accession>
<feature type="chain" id="PRO_5042037194" evidence="1">
    <location>
        <begin position="21"/>
        <end position="98"/>
    </location>
</feature>
<comment type="caution">
    <text evidence="2">The sequence shown here is derived from an EMBL/GenBank/DDBJ whole genome shotgun (WGS) entry which is preliminary data.</text>
</comment>
<name>A0AAD9Q9S5_ACRCE</name>
<dbReference type="Proteomes" id="UP001249851">
    <property type="component" value="Unassembled WGS sequence"/>
</dbReference>